<evidence type="ECO:0000313" key="2">
    <source>
        <dbReference type="Proteomes" id="UP001149140"/>
    </source>
</evidence>
<dbReference type="Proteomes" id="UP001149140">
    <property type="component" value="Unassembled WGS sequence"/>
</dbReference>
<sequence>MFQIVSVSTHAVRATALYREAIERLGGTSVQAELARAHLLYGEWLRRGRRRRSANRSDSALRRGTT</sequence>
<name>A0A9X3S2P4_9ACTN</name>
<gene>
    <name evidence="1" type="ORF">OM076_00960</name>
</gene>
<keyword evidence="2" id="KW-1185">Reference proteome</keyword>
<dbReference type="EMBL" id="JAPDOD010000001">
    <property type="protein sequence ID" value="MDA0158818.1"/>
    <property type="molecule type" value="Genomic_DNA"/>
</dbReference>
<comment type="caution">
    <text evidence="1">The sequence shown here is derived from an EMBL/GenBank/DDBJ whole genome shotgun (WGS) entry which is preliminary data.</text>
</comment>
<proteinExistence type="predicted"/>
<accession>A0A9X3S2P4</accession>
<protein>
    <submittedName>
        <fullName evidence="1">Uncharacterized protein</fullName>
    </submittedName>
</protein>
<dbReference type="AlphaFoldDB" id="A0A9X3S2P4"/>
<evidence type="ECO:0000313" key="1">
    <source>
        <dbReference type="EMBL" id="MDA0158818.1"/>
    </source>
</evidence>
<reference evidence="1" key="1">
    <citation type="submission" date="2022-10" db="EMBL/GenBank/DDBJ databases">
        <title>The WGS of Solirubrobacter ginsenosidimutans DSM 21036.</title>
        <authorList>
            <person name="Jiang Z."/>
        </authorList>
    </citation>
    <scope>NUCLEOTIDE SEQUENCE</scope>
    <source>
        <strain evidence="1">DSM 21036</strain>
    </source>
</reference>
<dbReference type="RefSeq" id="WP_270037416.1">
    <property type="nucleotide sequence ID" value="NZ_JAPDOD010000001.1"/>
</dbReference>
<organism evidence="1 2">
    <name type="scientific">Solirubrobacter ginsenosidimutans</name>
    <dbReference type="NCBI Taxonomy" id="490573"/>
    <lineage>
        <taxon>Bacteria</taxon>
        <taxon>Bacillati</taxon>
        <taxon>Actinomycetota</taxon>
        <taxon>Thermoleophilia</taxon>
        <taxon>Solirubrobacterales</taxon>
        <taxon>Solirubrobacteraceae</taxon>
        <taxon>Solirubrobacter</taxon>
    </lineage>
</organism>